<dbReference type="Proteomes" id="UP000186015">
    <property type="component" value="Unassembled WGS sequence"/>
</dbReference>
<feature type="signal peptide" evidence="1">
    <location>
        <begin position="1"/>
        <end position="21"/>
    </location>
</feature>
<dbReference type="InterPro" id="IPR002372">
    <property type="entry name" value="PQQ_rpt_dom"/>
</dbReference>
<evidence type="ECO:0000313" key="3">
    <source>
        <dbReference type="EMBL" id="SEK77152.1"/>
    </source>
</evidence>
<dbReference type="Pfam" id="PF13360">
    <property type="entry name" value="PQQ_2"/>
    <property type="match status" value="1"/>
</dbReference>
<dbReference type="InterPro" id="IPR018247">
    <property type="entry name" value="EF_Hand_1_Ca_BS"/>
</dbReference>
<dbReference type="InterPro" id="IPR016134">
    <property type="entry name" value="Dockerin_dom"/>
</dbReference>
<name>A0A1H7JRK2_RUMAL</name>
<dbReference type="SUPFAM" id="SSF63446">
    <property type="entry name" value="Type I dockerin domain"/>
    <property type="match status" value="1"/>
</dbReference>
<dbReference type="Gene3D" id="2.130.10.10">
    <property type="entry name" value="YVTN repeat-like/Quinoprotein amine dehydrogenase"/>
    <property type="match status" value="2"/>
</dbReference>
<dbReference type="InterPro" id="IPR036439">
    <property type="entry name" value="Dockerin_dom_sf"/>
</dbReference>
<proteinExistence type="predicted"/>
<dbReference type="GO" id="GO:0004553">
    <property type="term" value="F:hydrolase activity, hydrolyzing O-glycosyl compounds"/>
    <property type="evidence" value="ECO:0007669"/>
    <property type="project" value="InterPro"/>
</dbReference>
<organism evidence="3 4">
    <name type="scientific">Ruminococcus albus</name>
    <dbReference type="NCBI Taxonomy" id="1264"/>
    <lineage>
        <taxon>Bacteria</taxon>
        <taxon>Bacillati</taxon>
        <taxon>Bacillota</taxon>
        <taxon>Clostridia</taxon>
        <taxon>Eubacteriales</taxon>
        <taxon>Oscillospiraceae</taxon>
        <taxon>Ruminococcus</taxon>
    </lineage>
</organism>
<evidence type="ECO:0000313" key="4">
    <source>
        <dbReference type="Proteomes" id="UP000186015"/>
    </source>
</evidence>
<dbReference type="PROSITE" id="PS51766">
    <property type="entry name" value="DOCKERIN"/>
    <property type="match status" value="1"/>
</dbReference>
<evidence type="ECO:0000256" key="1">
    <source>
        <dbReference type="SAM" id="SignalP"/>
    </source>
</evidence>
<protein>
    <submittedName>
        <fullName evidence="3">Outer membrane protein assembly factor BamB, contains PQQ-like beta-propeller repeat</fullName>
    </submittedName>
</protein>
<dbReference type="OrthoDB" id="1885452at2"/>
<gene>
    <name evidence="3" type="ORF">SAMN05216469_105178</name>
</gene>
<dbReference type="PANTHER" id="PTHR34512:SF30">
    <property type="entry name" value="OUTER MEMBRANE PROTEIN ASSEMBLY FACTOR BAMB"/>
    <property type="match status" value="1"/>
</dbReference>
<dbReference type="Pfam" id="PF00404">
    <property type="entry name" value="Dockerin_1"/>
    <property type="match status" value="1"/>
</dbReference>
<dbReference type="PANTHER" id="PTHR34512">
    <property type="entry name" value="CELL SURFACE PROTEIN"/>
    <property type="match status" value="1"/>
</dbReference>
<keyword evidence="1" id="KW-0732">Signal</keyword>
<dbReference type="SUPFAM" id="SSF50998">
    <property type="entry name" value="Quinoprotein alcohol dehydrogenase-like"/>
    <property type="match status" value="1"/>
</dbReference>
<accession>A0A1H7JRK2</accession>
<dbReference type="RefSeq" id="WP_074832181.1">
    <property type="nucleotide sequence ID" value="NZ_FOAT01000005.1"/>
</dbReference>
<dbReference type="AlphaFoldDB" id="A0A1H7JRK2"/>
<dbReference type="InterPro" id="IPR011047">
    <property type="entry name" value="Quinoprotein_ADH-like_sf"/>
</dbReference>
<evidence type="ECO:0000259" key="2">
    <source>
        <dbReference type="PROSITE" id="PS51766"/>
    </source>
</evidence>
<dbReference type="GO" id="GO:0000272">
    <property type="term" value="P:polysaccharide catabolic process"/>
    <property type="evidence" value="ECO:0007669"/>
    <property type="project" value="InterPro"/>
</dbReference>
<sequence length="626" mass="67424">MKKTYARMFGALGAALMTVNAAAVSVFAEKKAIAPDFKKADDAVLYWADQLVEDPMNWSAAPTGFTVAENGFIYICTEDNILKIDKYTGEQVADGKMAGKVMFATKGPVYADGKIFMALGGGIIQAFDADTLTSLWVYKNKNGGSPNCDIVVENGYLYTGFYNSEEADADFVKVSIADEDTAKTDEEKTAEWEYTNKGGFYWTTAVINNGTVIFGAENGIKEANAEDVYTAPIALDDATGKKLDFAGTAHNDIRSKMVLKDGVLYYTSSSNEVFAVSPEDGTGNVVDLNTALDLKGFACTSTPVVENGRIYVALNGSGWDAYNGAMIVVLDAAKDENGKIAPKVAYVVETSAECKVDGVFAGVDEEGYNVIYYVENGATGVVRKLRDKAGMTAPVDAVEETDTAGKKHTCPPVVFRPQSAHAQFCAVDPVYDEESGLLYIRNDSFNMLAIGEKAGGFDIECPEITIHPKGVKTFVFMADETPADKEYTVDIANAPKKTIGDITAKDLTFSVEKFTADDEVLTATFAYGLYNGNGEKVSVSSDTDVLVAKTKDQYKRALAKKGDINGDGKINNTDIIKLAAHVKGKKTLDKYSLNAADVNGDKKVNNTDVIQLAAHVKGKKLIKTER</sequence>
<reference evidence="3 4" key="1">
    <citation type="submission" date="2016-10" db="EMBL/GenBank/DDBJ databases">
        <authorList>
            <person name="de Groot N.N."/>
        </authorList>
    </citation>
    <scope>NUCLEOTIDE SEQUENCE [LARGE SCALE GENOMIC DNA]</scope>
    <source>
        <strain evidence="3 4">KH2T6</strain>
    </source>
</reference>
<feature type="chain" id="PRO_5039077341" evidence="1">
    <location>
        <begin position="22"/>
        <end position="626"/>
    </location>
</feature>
<dbReference type="EMBL" id="FOAT01000005">
    <property type="protein sequence ID" value="SEK77152.1"/>
    <property type="molecule type" value="Genomic_DNA"/>
</dbReference>
<dbReference type="CDD" id="cd14256">
    <property type="entry name" value="Dockerin_I"/>
    <property type="match status" value="1"/>
</dbReference>
<feature type="domain" description="Dockerin" evidence="2">
    <location>
        <begin position="557"/>
        <end position="623"/>
    </location>
</feature>
<dbReference type="Gene3D" id="1.10.1330.10">
    <property type="entry name" value="Dockerin domain"/>
    <property type="match status" value="1"/>
</dbReference>
<dbReference type="InterPro" id="IPR015943">
    <property type="entry name" value="WD40/YVTN_repeat-like_dom_sf"/>
</dbReference>
<dbReference type="InterPro" id="IPR002105">
    <property type="entry name" value="Dockerin_1_rpt"/>
</dbReference>
<dbReference type="PROSITE" id="PS00018">
    <property type="entry name" value="EF_HAND_1"/>
    <property type="match status" value="2"/>
</dbReference>